<evidence type="ECO:0000313" key="1">
    <source>
        <dbReference type="EMBL" id="KAJ8628287.1"/>
    </source>
</evidence>
<sequence length="128" mass="14739">MSASSMPNRVVVRAHWWKSEGWKQAAKERKQGTFIIYRDKGDQWFCFIAFANPIVLYKMPPQRVPNPRNDTSSSQNLGDTLFVDFQGTWHEDVREEELPPPPPPPLGGDEGLRDILPAMFTQLVRKNE</sequence>
<reference evidence="1 2" key="1">
    <citation type="journal article" date="2022" name="Hortic Res">
        <title>A haplotype resolved chromosomal level avocado genome allows analysis of novel avocado genes.</title>
        <authorList>
            <person name="Nath O."/>
            <person name="Fletcher S.J."/>
            <person name="Hayward A."/>
            <person name="Shaw L.M."/>
            <person name="Masouleh A.K."/>
            <person name="Furtado A."/>
            <person name="Henry R.J."/>
            <person name="Mitter N."/>
        </authorList>
    </citation>
    <scope>NUCLEOTIDE SEQUENCE [LARGE SCALE GENOMIC DNA]</scope>
    <source>
        <strain evidence="2">cv. Hass</strain>
    </source>
</reference>
<dbReference type="EMBL" id="CM056814">
    <property type="protein sequence ID" value="KAJ8628287.1"/>
    <property type="molecule type" value="Genomic_DNA"/>
</dbReference>
<accession>A0ACC2L460</accession>
<comment type="caution">
    <text evidence="1">The sequence shown here is derived from an EMBL/GenBank/DDBJ whole genome shotgun (WGS) entry which is preliminary data.</text>
</comment>
<protein>
    <submittedName>
        <fullName evidence="1">Uncharacterized protein</fullName>
    </submittedName>
</protein>
<keyword evidence="2" id="KW-1185">Reference proteome</keyword>
<gene>
    <name evidence="1" type="ORF">MRB53_021594</name>
</gene>
<evidence type="ECO:0000313" key="2">
    <source>
        <dbReference type="Proteomes" id="UP001234297"/>
    </source>
</evidence>
<dbReference type="Proteomes" id="UP001234297">
    <property type="component" value="Chromosome 6"/>
</dbReference>
<proteinExistence type="predicted"/>
<organism evidence="1 2">
    <name type="scientific">Persea americana</name>
    <name type="common">Avocado</name>
    <dbReference type="NCBI Taxonomy" id="3435"/>
    <lineage>
        <taxon>Eukaryota</taxon>
        <taxon>Viridiplantae</taxon>
        <taxon>Streptophyta</taxon>
        <taxon>Embryophyta</taxon>
        <taxon>Tracheophyta</taxon>
        <taxon>Spermatophyta</taxon>
        <taxon>Magnoliopsida</taxon>
        <taxon>Magnoliidae</taxon>
        <taxon>Laurales</taxon>
        <taxon>Lauraceae</taxon>
        <taxon>Persea</taxon>
    </lineage>
</organism>
<name>A0ACC2L460_PERAE</name>